<evidence type="ECO:0000313" key="1">
    <source>
        <dbReference type="EMBL" id="KAJ9079753.1"/>
    </source>
</evidence>
<organism evidence="1 2">
    <name type="scientific">Entomophthora muscae</name>
    <dbReference type="NCBI Taxonomy" id="34485"/>
    <lineage>
        <taxon>Eukaryota</taxon>
        <taxon>Fungi</taxon>
        <taxon>Fungi incertae sedis</taxon>
        <taxon>Zoopagomycota</taxon>
        <taxon>Entomophthoromycotina</taxon>
        <taxon>Entomophthoromycetes</taxon>
        <taxon>Entomophthorales</taxon>
        <taxon>Entomophthoraceae</taxon>
        <taxon>Entomophthora</taxon>
    </lineage>
</organism>
<gene>
    <name evidence="1" type="ORF">DSO57_1032221</name>
</gene>
<evidence type="ECO:0000313" key="2">
    <source>
        <dbReference type="Proteomes" id="UP001165960"/>
    </source>
</evidence>
<accession>A0ACC2TYK1</accession>
<sequence length="107" mass="12363">MSHAVQKMPQNLSLMPPAESLRLSRRFRKILKNLMEWYIKTYWALTQDEVAYLYQDLSDQDNSSSEASGNYKEETDEVPALNNHGCCPGLEGQPHINYSLALDNWQQ</sequence>
<proteinExistence type="predicted"/>
<protein>
    <submittedName>
        <fullName evidence="1">Uncharacterized protein</fullName>
    </submittedName>
</protein>
<dbReference type="EMBL" id="QTSX02001660">
    <property type="protein sequence ID" value="KAJ9079753.1"/>
    <property type="molecule type" value="Genomic_DNA"/>
</dbReference>
<reference evidence="1" key="1">
    <citation type="submission" date="2022-04" db="EMBL/GenBank/DDBJ databases">
        <title>Genome of the entomopathogenic fungus Entomophthora muscae.</title>
        <authorList>
            <person name="Elya C."/>
            <person name="Lovett B.R."/>
            <person name="Lee E."/>
            <person name="Macias A.M."/>
            <person name="Hajek A.E."/>
            <person name="De Bivort B.L."/>
            <person name="Kasson M.T."/>
            <person name="De Fine Licht H.H."/>
            <person name="Stajich J.E."/>
        </authorList>
    </citation>
    <scope>NUCLEOTIDE SEQUENCE</scope>
    <source>
        <strain evidence="1">Berkeley</strain>
    </source>
</reference>
<keyword evidence="2" id="KW-1185">Reference proteome</keyword>
<comment type="caution">
    <text evidence="1">The sequence shown here is derived from an EMBL/GenBank/DDBJ whole genome shotgun (WGS) entry which is preliminary data.</text>
</comment>
<dbReference type="Proteomes" id="UP001165960">
    <property type="component" value="Unassembled WGS sequence"/>
</dbReference>
<name>A0ACC2TYK1_9FUNG</name>